<name>A0A5C6E315_9BACT</name>
<reference evidence="1 2" key="1">
    <citation type="submission" date="2019-02" db="EMBL/GenBank/DDBJ databases">
        <title>Deep-cultivation of Planctomycetes and their phenomic and genomic characterization uncovers novel biology.</title>
        <authorList>
            <person name="Wiegand S."/>
            <person name="Jogler M."/>
            <person name="Boedeker C."/>
            <person name="Pinto D."/>
            <person name="Vollmers J."/>
            <person name="Rivas-Marin E."/>
            <person name="Kohn T."/>
            <person name="Peeters S.H."/>
            <person name="Heuer A."/>
            <person name="Rast P."/>
            <person name="Oberbeckmann S."/>
            <person name="Bunk B."/>
            <person name="Jeske O."/>
            <person name="Meyerdierks A."/>
            <person name="Storesund J.E."/>
            <person name="Kallscheuer N."/>
            <person name="Luecker S."/>
            <person name="Lage O.M."/>
            <person name="Pohl T."/>
            <person name="Merkel B.J."/>
            <person name="Hornburger P."/>
            <person name="Mueller R.-W."/>
            <person name="Bruemmer F."/>
            <person name="Labrenz M."/>
            <person name="Spormann A.M."/>
            <person name="Op Den Camp H."/>
            <person name="Overmann J."/>
            <person name="Amann R."/>
            <person name="Jetten M.S.M."/>
            <person name="Mascher T."/>
            <person name="Medema M.H."/>
            <person name="Devos D.P."/>
            <person name="Kaster A.-K."/>
            <person name="Ovreas L."/>
            <person name="Rohde M."/>
            <person name="Galperin M.Y."/>
            <person name="Jogler C."/>
        </authorList>
    </citation>
    <scope>NUCLEOTIDE SEQUENCE [LARGE SCALE GENOMIC DNA]</scope>
    <source>
        <strain evidence="1 2">Q31b</strain>
    </source>
</reference>
<evidence type="ECO:0008006" key="3">
    <source>
        <dbReference type="Google" id="ProtNLM"/>
    </source>
</evidence>
<protein>
    <recommendedName>
        <fullName evidence="3">Transposase</fullName>
    </recommendedName>
</protein>
<gene>
    <name evidence="1" type="ORF">Q31b_23500</name>
</gene>
<evidence type="ECO:0000313" key="1">
    <source>
        <dbReference type="EMBL" id="TWU43312.1"/>
    </source>
</evidence>
<proteinExistence type="predicted"/>
<comment type="caution">
    <text evidence="1">The sequence shown here is derived from an EMBL/GenBank/DDBJ whole genome shotgun (WGS) entry which is preliminary data.</text>
</comment>
<accession>A0A5C6E315</accession>
<dbReference type="AlphaFoldDB" id="A0A5C6E315"/>
<organism evidence="1 2">
    <name type="scientific">Novipirellula aureliae</name>
    <dbReference type="NCBI Taxonomy" id="2527966"/>
    <lineage>
        <taxon>Bacteria</taxon>
        <taxon>Pseudomonadati</taxon>
        <taxon>Planctomycetota</taxon>
        <taxon>Planctomycetia</taxon>
        <taxon>Pirellulales</taxon>
        <taxon>Pirellulaceae</taxon>
        <taxon>Novipirellula</taxon>
    </lineage>
</organism>
<dbReference type="Proteomes" id="UP000315471">
    <property type="component" value="Unassembled WGS sequence"/>
</dbReference>
<keyword evidence="2" id="KW-1185">Reference proteome</keyword>
<sequence>MTTDGQVLELRRWLALGKPLAASARMASMDKKTARSYRDSQRLPSERRAIRNYRTRTDPFAEVWTGIERLLEAEPRLKAKTLFDDLQRKYPGQFPDSTRRMSTAV</sequence>
<dbReference type="EMBL" id="SJPY01000003">
    <property type="protein sequence ID" value="TWU43312.1"/>
    <property type="molecule type" value="Genomic_DNA"/>
</dbReference>
<dbReference type="OrthoDB" id="9798664at2"/>
<evidence type="ECO:0000313" key="2">
    <source>
        <dbReference type="Proteomes" id="UP000315471"/>
    </source>
</evidence>